<evidence type="ECO:0000259" key="7">
    <source>
        <dbReference type="PROSITE" id="PS50885"/>
    </source>
</evidence>
<comment type="similarity">
    <text evidence="2">Belongs to the methyl-accepting chemotaxis (MCP) protein family.</text>
</comment>
<sequence length="823" mass="90557">MTVKKRLLGSIFITIAGLLIMAAISVYVIFNIRSEINILTGQSTPLQVKTLELQQAVDRLSADLMRLGLSSDWEEIKRLSGIIEGHIKSMEDINKDMQRLGMKSFGADTAVFENVQKTVTQSVLRKLEDLSLFEAETSVLNTTLKEVERTTSEIRDKTGKITEEAAKGVREAQNSDQRLNSVIKKVLTAQAKLKEIEVILAEIETVKNRFRLSPYKERMKAVTDSIRTVNYEEGDPTVILDMRETAANIFTQFASDGNGLITLKANMLSNKEEEGAYLSLKKSVLKTVDTLSLKVTEIIDPFEVQMVKDGERIEWLYNFQNTVGQISDTGNAINLDTKDLAAKVRLVMLSDSETELQKAETVIKALQERIRLNVEKLKELVGHIEESEMLKDVNTMSEVFSSANFSISEILNARRRVLTSEAAMRKALDNVKTISSEQSKRGEQQVKIMTEKQMQVVHSVGKTVKVSLTIMVAVSLVVLGAVVITNGKAAKSIMKPLKTTEEIISTVEKGDLTRKIGNTGNDEIGQMCRSFNGLIDKLRSAISHISGRSQMINSYAENIAKTVDGQAAFSMQLSSSVTEISSTMEELSASSSQIAEYTNSVVQVANKSWNDTKKGAAAVETITTKMNEINLENQHSIGEILELGKKSKEITKVMVLINKIADQTKLIAFNAAIEASSAGEAGDRFGVVAVEIRRLADSVMESTGEIESKINQILEAVNRLIIASEKTSKSIQEGVDYATQTVKMLIDIVKVTEETNKSAKQISLSTQQQKTANSQVAVALREIVEGAAQMSSSIGQINTISKEMAKLSDDLKGLVEEFKLGEG</sequence>
<dbReference type="AlphaFoldDB" id="A0A933GKG6"/>
<feature type="coiled-coil region" evidence="4">
    <location>
        <begin position="349"/>
        <end position="376"/>
    </location>
</feature>
<evidence type="ECO:0000256" key="5">
    <source>
        <dbReference type="SAM" id="Phobius"/>
    </source>
</evidence>
<gene>
    <name evidence="8" type="ORF">HY730_03890</name>
</gene>
<protein>
    <submittedName>
        <fullName evidence="8">HAMP domain-containing protein</fullName>
    </submittedName>
</protein>
<dbReference type="SMART" id="SM00304">
    <property type="entry name" value="HAMP"/>
    <property type="match status" value="1"/>
</dbReference>
<evidence type="ECO:0000313" key="8">
    <source>
        <dbReference type="EMBL" id="MBI4595503.1"/>
    </source>
</evidence>
<evidence type="ECO:0000256" key="1">
    <source>
        <dbReference type="ARBA" id="ARBA00023224"/>
    </source>
</evidence>
<keyword evidence="4" id="KW-0175">Coiled coil</keyword>
<dbReference type="SMART" id="SM00283">
    <property type="entry name" value="MA"/>
    <property type="match status" value="1"/>
</dbReference>
<dbReference type="PROSITE" id="PS50111">
    <property type="entry name" value="CHEMOTAXIS_TRANSDUC_2"/>
    <property type="match status" value="1"/>
</dbReference>
<dbReference type="Gene3D" id="1.10.287.950">
    <property type="entry name" value="Methyl-accepting chemotaxis protein"/>
    <property type="match status" value="1"/>
</dbReference>
<name>A0A933GKG6_UNCTE</name>
<keyword evidence="5" id="KW-1133">Transmembrane helix</keyword>
<keyword evidence="5" id="KW-0472">Membrane</keyword>
<feature type="transmembrane region" description="Helical" evidence="5">
    <location>
        <begin position="7"/>
        <end position="30"/>
    </location>
</feature>
<dbReference type="GO" id="GO:0006935">
    <property type="term" value="P:chemotaxis"/>
    <property type="evidence" value="ECO:0007669"/>
    <property type="project" value="InterPro"/>
</dbReference>
<evidence type="ECO:0000256" key="4">
    <source>
        <dbReference type="SAM" id="Coils"/>
    </source>
</evidence>
<proteinExistence type="inferred from homology"/>
<feature type="domain" description="HAMP" evidence="7">
    <location>
        <begin position="491"/>
        <end position="543"/>
    </location>
</feature>
<dbReference type="InterPro" id="IPR004089">
    <property type="entry name" value="MCPsignal_dom"/>
</dbReference>
<dbReference type="PRINTS" id="PR00260">
    <property type="entry name" value="CHEMTRNSDUCR"/>
</dbReference>
<dbReference type="GO" id="GO:0007165">
    <property type="term" value="P:signal transduction"/>
    <property type="evidence" value="ECO:0007669"/>
    <property type="project" value="UniProtKB-KW"/>
</dbReference>
<keyword evidence="5" id="KW-0812">Transmembrane</keyword>
<dbReference type="EMBL" id="JACQWF010000175">
    <property type="protein sequence ID" value="MBI4595503.1"/>
    <property type="molecule type" value="Genomic_DNA"/>
</dbReference>
<dbReference type="Pfam" id="PF00015">
    <property type="entry name" value="MCPsignal"/>
    <property type="match status" value="1"/>
</dbReference>
<dbReference type="Proteomes" id="UP000772181">
    <property type="component" value="Unassembled WGS sequence"/>
</dbReference>
<evidence type="ECO:0000259" key="6">
    <source>
        <dbReference type="PROSITE" id="PS50111"/>
    </source>
</evidence>
<dbReference type="GO" id="GO:0016020">
    <property type="term" value="C:membrane"/>
    <property type="evidence" value="ECO:0007669"/>
    <property type="project" value="InterPro"/>
</dbReference>
<feature type="domain" description="Methyl-accepting transducer" evidence="6">
    <location>
        <begin position="548"/>
        <end position="784"/>
    </location>
</feature>
<dbReference type="PROSITE" id="PS50885">
    <property type="entry name" value="HAMP"/>
    <property type="match status" value="1"/>
</dbReference>
<evidence type="ECO:0000256" key="3">
    <source>
        <dbReference type="PROSITE-ProRule" id="PRU00284"/>
    </source>
</evidence>
<organism evidence="8 9">
    <name type="scientific">Tectimicrobiota bacterium</name>
    <dbReference type="NCBI Taxonomy" id="2528274"/>
    <lineage>
        <taxon>Bacteria</taxon>
        <taxon>Pseudomonadati</taxon>
        <taxon>Nitrospinota/Tectimicrobiota group</taxon>
        <taxon>Candidatus Tectimicrobiota</taxon>
    </lineage>
</organism>
<evidence type="ECO:0000256" key="2">
    <source>
        <dbReference type="ARBA" id="ARBA00029447"/>
    </source>
</evidence>
<dbReference type="CDD" id="cd06225">
    <property type="entry name" value="HAMP"/>
    <property type="match status" value="1"/>
</dbReference>
<comment type="caution">
    <text evidence="8">The sequence shown here is derived from an EMBL/GenBank/DDBJ whole genome shotgun (WGS) entry which is preliminary data.</text>
</comment>
<dbReference type="SUPFAM" id="SSF58104">
    <property type="entry name" value="Methyl-accepting chemotaxis protein (MCP) signaling domain"/>
    <property type="match status" value="1"/>
</dbReference>
<evidence type="ECO:0000313" key="9">
    <source>
        <dbReference type="Proteomes" id="UP000772181"/>
    </source>
</evidence>
<dbReference type="GO" id="GO:0004888">
    <property type="term" value="F:transmembrane signaling receptor activity"/>
    <property type="evidence" value="ECO:0007669"/>
    <property type="project" value="InterPro"/>
</dbReference>
<dbReference type="InterPro" id="IPR004090">
    <property type="entry name" value="Chemotax_Me-accpt_rcpt"/>
</dbReference>
<reference evidence="8" key="1">
    <citation type="submission" date="2020-07" db="EMBL/GenBank/DDBJ databases">
        <title>Huge and variable diversity of episymbiotic CPR bacteria and DPANN archaea in groundwater ecosystems.</title>
        <authorList>
            <person name="He C.Y."/>
            <person name="Keren R."/>
            <person name="Whittaker M."/>
            <person name="Farag I.F."/>
            <person name="Doudna J."/>
            <person name="Cate J.H.D."/>
            <person name="Banfield J.F."/>
        </authorList>
    </citation>
    <scope>NUCLEOTIDE SEQUENCE</scope>
    <source>
        <strain evidence="8">NC_groundwater_1482_Ag_S-0.65um_47_24</strain>
    </source>
</reference>
<dbReference type="Pfam" id="PF00672">
    <property type="entry name" value="HAMP"/>
    <property type="match status" value="1"/>
</dbReference>
<dbReference type="PANTHER" id="PTHR32089:SF112">
    <property type="entry name" value="LYSOZYME-LIKE PROTEIN-RELATED"/>
    <property type="match status" value="1"/>
</dbReference>
<accession>A0A933GKG6</accession>
<dbReference type="InterPro" id="IPR003660">
    <property type="entry name" value="HAMP_dom"/>
</dbReference>
<keyword evidence="1 3" id="KW-0807">Transducer</keyword>
<dbReference type="PANTHER" id="PTHR32089">
    <property type="entry name" value="METHYL-ACCEPTING CHEMOTAXIS PROTEIN MCPB"/>
    <property type="match status" value="1"/>
</dbReference>